<evidence type="ECO:0000256" key="7">
    <source>
        <dbReference type="RuleBase" id="RU003557"/>
    </source>
</evidence>
<dbReference type="PROSITE" id="PS00098">
    <property type="entry name" value="THIOLASE_1"/>
    <property type="match status" value="1"/>
</dbReference>
<feature type="domain" description="Thiolase C-terminal" evidence="9">
    <location>
        <begin position="269"/>
        <end position="390"/>
    </location>
</feature>
<dbReference type="Pfam" id="PF02803">
    <property type="entry name" value="Thiolase_C"/>
    <property type="match status" value="1"/>
</dbReference>
<dbReference type="PROSITE" id="PS00099">
    <property type="entry name" value="THIOLASE_3"/>
    <property type="match status" value="1"/>
</dbReference>
<dbReference type="KEGG" id="ypac:CEW88_02675"/>
<dbReference type="InterPro" id="IPR020613">
    <property type="entry name" value="Thiolase_CS"/>
</dbReference>
<sequence length="391" mass="40928">MTNVVIASAARTAVGSFSGAFANTPAHDLGAAMLDALVARAGIDKGEVSETILGQVLTAAQGQNPARQAHINAGLPKESSAWSINQVCGSGLRTVMLGAQHILLGDADIVCAGGQENMTLAPHAAHLRAGHKMGDVSYIDTMIRDGLWDAFNGYHMGQTAENVAQQWQISREQQDEFALASQNKAEAAQKAGKFDDEVIPFTVKTRKGEIIVDKDEYIRHGATIEAMQKLRPAFAKDGSVTAANASGINDGAAGVLLMSADNAEKRGIEPLARIVSYATAGLDPSIMGVGPIHASRKALEKAGWKPEDLDLVEANEAFAAQACAVNKDMGWDPAIVNVNGGAIAIGHPIGASGARILNTLLFEMKRRDAKKGLATLCIGGGMGVALCVERD</sequence>
<feature type="active site" description="Acyl-thioester intermediate" evidence="6">
    <location>
        <position position="88"/>
    </location>
</feature>
<gene>
    <name evidence="10" type="ORF">CEW88_02675</name>
</gene>
<keyword evidence="4 7" id="KW-0012">Acyltransferase</keyword>
<reference evidence="10 11" key="1">
    <citation type="submission" date="2017-06" db="EMBL/GenBank/DDBJ databases">
        <title>Yangia sp. YSBP01 complete genome sequence.</title>
        <authorList>
            <person name="Woo J.-H."/>
            <person name="Kim H.-S."/>
        </authorList>
    </citation>
    <scope>NUCLEOTIDE SEQUENCE [LARGE SCALE GENOMIC DNA]</scope>
    <source>
        <strain evidence="10 11">YSBP01</strain>
    </source>
</reference>
<feature type="domain" description="Thiolase N-terminal" evidence="8">
    <location>
        <begin position="4"/>
        <end position="260"/>
    </location>
</feature>
<dbReference type="InterPro" id="IPR016039">
    <property type="entry name" value="Thiolase-like"/>
</dbReference>
<dbReference type="FunFam" id="3.40.47.10:FF:000010">
    <property type="entry name" value="Acetyl-CoA acetyltransferase (Thiolase)"/>
    <property type="match status" value="1"/>
</dbReference>
<dbReference type="Proteomes" id="UP000244915">
    <property type="component" value="Chromosome 1"/>
</dbReference>
<evidence type="ECO:0000256" key="4">
    <source>
        <dbReference type="ARBA" id="ARBA00023315"/>
    </source>
</evidence>
<dbReference type="GO" id="GO:0044281">
    <property type="term" value="P:small molecule metabolic process"/>
    <property type="evidence" value="ECO:0007669"/>
    <property type="project" value="UniProtKB-ARBA"/>
</dbReference>
<evidence type="ECO:0000313" key="11">
    <source>
        <dbReference type="Proteomes" id="UP000244915"/>
    </source>
</evidence>
<evidence type="ECO:0000256" key="2">
    <source>
        <dbReference type="ARBA" id="ARBA00022679"/>
    </source>
</evidence>
<accession>A0A2U8HDD0</accession>
<dbReference type="AlphaFoldDB" id="A0A2U8HDD0"/>
<comment type="similarity">
    <text evidence="1 7">Belongs to the thiolase-like superfamily. Thiolase family.</text>
</comment>
<evidence type="ECO:0000256" key="6">
    <source>
        <dbReference type="PIRSR" id="PIRSR000429-1"/>
    </source>
</evidence>
<organism evidence="10 11">
    <name type="scientific">Alloyangia pacifica</name>
    <dbReference type="NCBI Taxonomy" id="311180"/>
    <lineage>
        <taxon>Bacteria</taxon>
        <taxon>Pseudomonadati</taxon>
        <taxon>Pseudomonadota</taxon>
        <taxon>Alphaproteobacteria</taxon>
        <taxon>Rhodobacterales</taxon>
        <taxon>Roseobacteraceae</taxon>
        <taxon>Alloyangia</taxon>
    </lineage>
</organism>
<dbReference type="GO" id="GO:0042619">
    <property type="term" value="P:poly-hydroxybutyrate biosynthetic process"/>
    <property type="evidence" value="ECO:0007669"/>
    <property type="project" value="UniProtKB-KW"/>
</dbReference>
<dbReference type="CDD" id="cd00751">
    <property type="entry name" value="thiolase"/>
    <property type="match status" value="1"/>
</dbReference>
<evidence type="ECO:0000259" key="8">
    <source>
        <dbReference type="Pfam" id="PF00108"/>
    </source>
</evidence>
<dbReference type="PROSITE" id="PS00737">
    <property type="entry name" value="THIOLASE_2"/>
    <property type="match status" value="1"/>
</dbReference>
<keyword evidence="3" id="KW-0583">PHB biosynthesis</keyword>
<evidence type="ECO:0000259" key="9">
    <source>
        <dbReference type="Pfam" id="PF02803"/>
    </source>
</evidence>
<dbReference type="Gene3D" id="3.40.47.10">
    <property type="match status" value="2"/>
</dbReference>
<dbReference type="GO" id="GO:0003985">
    <property type="term" value="F:acetyl-CoA C-acetyltransferase activity"/>
    <property type="evidence" value="ECO:0007669"/>
    <property type="project" value="UniProtKB-EC"/>
</dbReference>
<feature type="active site" description="Proton acceptor" evidence="6">
    <location>
        <position position="347"/>
    </location>
</feature>
<evidence type="ECO:0000256" key="1">
    <source>
        <dbReference type="ARBA" id="ARBA00010982"/>
    </source>
</evidence>
<protein>
    <submittedName>
        <fullName evidence="10">Acetyl-CoA acetyltransferase</fullName>
        <ecNumber evidence="10">2.3.1.9</ecNumber>
    </submittedName>
</protein>
<dbReference type="EMBL" id="CP022189">
    <property type="protein sequence ID" value="AWI82665.1"/>
    <property type="molecule type" value="Genomic_DNA"/>
</dbReference>
<dbReference type="SUPFAM" id="SSF53901">
    <property type="entry name" value="Thiolase-like"/>
    <property type="match status" value="2"/>
</dbReference>
<dbReference type="InterPro" id="IPR020617">
    <property type="entry name" value="Thiolase_C"/>
</dbReference>
<dbReference type="InterPro" id="IPR020610">
    <property type="entry name" value="Thiolase_AS"/>
</dbReference>
<dbReference type="OrthoDB" id="9764638at2"/>
<name>A0A2U8HDD0_9RHOB</name>
<feature type="active site" description="Proton acceptor" evidence="6">
    <location>
        <position position="377"/>
    </location>
</feature>
<dbReference type="InterPro" id="IPR002155">
    <property type="entry name" value="Thiolase"/>
</dbReference>
<dbReference type="PANTHER" id="PTHR18919:SF107">
    <property type="entry name" value="ACETYL-COA ACETYLTRANSFERASE, CYTOSOLIC"/>
    <property type="match status" value="1"/>
</dbReference>
<dbReference type="PIRSF" id="PIRSF000429">
    <property type="entry name" value="Ac-CoA_Ac_transf"/>
    <property type="match status" value="1"/>
</dbReference>
<dbReference type="InterPro" id="IPR020615">
    <property type="entry name" value="Thiolase_acyl_enz_int_AS"/>
</dbReference>
<dbReference type="NCBIfam" id="TIGR01930">
    <property type="entry name" value="AcCoA-C-Actrans"/>
    <property type="match status" value="1"/>
</dbReference>
<dbReference type="EC" id="2.3.1.9" evidence="10"/>
<comment type="pathway">
    <text evidence="5">Metabolic intermediate biosynthesis; (R)-mevalonate biosynthesis; (R)-mevalonate from acetyl-CoA: step 1/3.</text>
</comment>
<evidence type="ECO:0000256" key="5">
    <source>
        <dbReference type="ARBA" id="ARBA00037924"/>
    </source>
</evidence>
<evidence type="ECO:0000256" key="3">
    <source>
        <dbReference type="ARBA" id="ARBA00022752"/>
    </source>
</evidence>
<dbReference type="PANTHER" id="PTHR18919">
    <property type="entry name" value="ACETYL-COA C-ACYLTRANSFERASE"/>
    <property type="match status" value="1"/>
</dbReference>
<dbReference type="RefSeq" id="WP_108964561.1">
    <property type="nucleotide sequence ID" value="NZ_CP022189.1"/>
</dbReference>
<evidence type="ECO:0000313" key="10">
    <source>
        <dbReference type="EMBL" id="AWI82665.1"/>
    </source>
</evidence>
<dbReference type="Pfam" id="PF00108">
    <property type="entry name" value="Thiolase_N"/>
    <property type="match status" value="1"/>
</dbReference>
<keyword evidence="2 7" id="KW-0808">Transferase</keyword>
<proteinExistence type="inferred from homology"/>
<dbReference type="InterPro" id="IPR020616">
    <property type="entry name" value="Thiolase_N"/>
</dbReference>